<reference evidence="1" key="2">
    <citation type="submission" date="2021-12" db="EMBL/GenBank/DDBJ databases">
        <title>Resequencing data analysis of finger millet.</title>
        <authorList>
            <person name="Hatakeyama M."/>
            <person name="Aluri S."/>
            <person name="Balachadran M.T."/>
            <person name="Sivarajan S.R."/>
            <person name="Poveda L."/>
            <person name="Shimizu-Inatsugi R."/>
            <person name="Schlapbach R."/>
            <person name="Sreeman S.M."/>
            <person name="Shimizu K.K."/>
        </authorList>
    </citation>
    <scope>NUCLEOTIDE SEQUENCE</scope>
</reference>
<evidence type="ECO:0000313" key="1">
    <source>
        <dbReference type="EMBL" id="GJN00035.1"/>
    </source>
</evidence>
<comment type="caution">
    <text evidence="1">The sequence shown here is derived from an EMBL/GenBank/DDBJ whole genome shotgun (WGS) entry which is preliminary data.</text>
</comment>
<organism evidence="1 2">
    <name type="scientific">Eleusine coracana subsp. coracana</name>
    <dbReference type="NCBI Taxonomy" id="191504"/>
    <lineage>
        <taxon>Eukaryota</taxon>
        <taxon>Viridiplantae</taxon>
        <taxon>Streptophyta</taxon>
        <taxon>Embryophyta</taxon>
        <taxon>Tracheophyta</taxon>
        <taxon>Spermatophyta</taxon>
        <taxon>Magnoliopsida</taxon>
        <taxon>Liliopsida</taxon>
        <taxon>Poales</taxon>
        <taxon>Poaceae</taxon>
        <taxon>PACMAD clade</taxon>
        <taxon>Chloridoideae</taxon>
        <taxon>Cynodonteae</taxon>
        <taxon>Eleusininae</taxon>
        <taxon>Eleusine</taxon>
    </lineage>
</organism>
<evidence type="ECO:0000313" key="2">
    <source>
        <dbReference type="Proteomes" id="UP001054889"/>
    </source>
</evidence>
<keyword evidence="2" id="KW-1185">Reference proteome</keyword>
<protein>
    <submittedName>
        <fullName evidence="1">Uncharacterized protein</fullName>
    </submittedName>
</protein>
<sequence>MGEPPPEESVRLRYSGAGLLHRKKCLHGSRLGMLRWVEPAGVMCASVMNAAMTMDKTTASKVCFSCFTSCFLENTSCYCSDDTVTVSLIGETGCAGDDGLLLFLH</sequence>
<dbReference type="EMBL" id="BQKI01000008">
    <property type="protein sequence ID" value="GJN00035.1"/>
    <property type="molecule type" value="Genomic_DNA"/>
</dbReference>
<name>A0AAV5CPH4_ELECO</name>
<reference evidence="1" key="1">
    <citation type="journal article" date="2018" name="DNA Res.">
        <title>Multiple hybrid de novo genome assembly of finger millet, an orphan allotetraploid crop.</title>
        <authorList>
            <person name="Hatakeyama M."/>
            <person name="Aluri S."/>
            <person name="Balachadran M.T."/>
            <person name="Sivarajan S.R."/>
            <person name="Patrignani A."/>
            <person name="Gruter S."/>
            <person name="Poveda L."/>
            <person name="Shimizu-Inatsugi R."/>
            <person name="Baeten J."/>
            <person name="Francoijs K.J."/>
            <person name="Nataraja K.N."/>
            <person name="Reddy Y.A.N."/>
            <person name="Phadnis S."/>
            <person name="Ravikumar R.L."/>
            <person name="Schlapbach R."/>
            <person name="Sreeman S.M."/>
            <person name="Shimizu K.K."/>
        </authorList>
    </citation>
    <scope>NUCLEOTIDE SEQUENCE</scope>
</reference>
<accession>A0AAV5CPH4</accession>
<proteinExistence type="predicted"/>
<dbReference type="Proteomes" id="UP001054889">
    <property type="component" value="Unassembled WGS sequence"/>
</dbReference>
<gene>
    <name evidence="1" type="primary">ga17184</name>
    <name evidence="1" type="ORF">PR202_ga17184</name>
</gene>
<dbReference type="AlphaFoldDB" id="A0AAV5CPH4"/>